<name>A0ACB8EA74_9SAUR</name>
<evidence type="ECO:0000313" key="2">
    <source>
        <dbReference type="Proteomes" id="UP000827872"/>
    </source>
</evidence>
<gene>
    <name evidence="1" type="ORF">K3G42_023818</name>
</gene>
<proteinExistence type="predicted"/>
<dbReference type="Proteomes" id="UP000827872">
    <property type="component" value="Linkage Group LG10"/>
</dbReference>
<comment type="caution">
    <text evidence="1">The sequence shown here is derived from an EMBL/GenBank/DDBJ whole genome shotgun (WGS) entry which is preliminary data.</text>
</comment>
<dbReference type="EMBL" id="CM037623">
    <property type="protein sequence ID" value="KAH7988911.1"/>
    <property type="molecule type" value="Genomic_DNA"/>
</dbReference>
<sequence>MQMLDRQVKAFSWGLEQQRLEGHFLGQRFSSSAQRMPKLPGPKAPARGRQKGRRLKSVQGDQRCGITRPAVLASLGFPKFARTSMATEIRKDSNSWMSCIGSRHWDTCARVRGRLEPGWMLSGLEKLG</sequence>
<keyword evidence="2" id="KW-1185">Reference proteome</keyword>
<protein>
    <submittedName>
        <fullName evidence="1">Uncharacterized protein</fullName>
    </submittedName>
</protein>
<evidence type="ECO:0000313" key="1">
    <source>
        <dbReference type="EMBL" id="KAH7988911.1"/>
    </source>
</evidence>
<organism evidence="1 2">
    <name type="scientific">Sphaerodactylus townsendi</name>
    <dbReference type="NCBI Taxonomy" id="933632"/>
    <lineage>
        <taxon>Eukaryota</taxon>
        <taxon>Metazoa</taxon>
        <taxon>Chordata</taxon>
        <taxon>Craniata</taxon>
        <taxon>Vertebrata</taxon>
        <taxon>Euteleostomi</taxon>
        <taxon>Lepidosauria</taxon>
        <taxon>Squamata</taxon>
        <taxon>Bifurcata</taxon>
        <taxon>Gekkota</taxon>
        <taxon>Sphaerodactylidae</taxon>
        <taxon>Sphaerodactylus</taxon>
    </lineage>
</organism>
<reference evidence="1" key="1">
    <citation type="submission" date="2021-08" db="EMBL/GenBank/DDBJ databases">
        <title>The first chromosome-level gecko genome reveals the dynamic sex chromosomes of Neotropical dwarf geckos (Sphaerodactylidae: Sphaerodactylus).</title>
        <authorList>
            <person name="Pinto B.J."/>
            <person name="Keating S.E."/>
            <person name="Gamble T."/>
        </authorList>
    </citation>
    <scope>NUCLEOTIDE SEQUENCE</scope>
    <source>
        <strain evidence="1">TG3544</strain>
    </source>
</reference>
<accession>A0ACB8EA74</accession>